<protein>
    <submittedName>
        <fullName evidence="2">Uncharacterized protein</fullName>
    </submittedName>
</protein>
<name>A0A1B9IT70_9TREE</name>
<dbReference type="AlphaFoldDB" id="A0A1B9IT70"/>
<accession>A0A1B9IT70</accession>
<reference evidence="2 3" key="1">
    <citation type="submission" date="2013-07" db="EMBL/GenBank/DDBJ databases">
        <title>The Genome Sequence of Kwoniella mangroviensis CBS10435.</title>
        <authorList>
            <consortium name="The Broad Institute Genome Sequencing Platform"/>
            <person name="Cuomo C."/>
            <person name="Litvintseva A."/>
            <person name="Chen Y."/>
            <person name="Heitman J."/>
            <person name="Sun S."/>
            <person name="Springer D."/>
            <person name="Dromer F."/>
            <person name="Young S.K."/>
            <person name="Zeng Q."/>
            <person name="Gargeya S."/>
            <person name="Fitzgerald M."/>
            <person name="Abouelleil A."/>
            <person name="Alvarado L."/>
            <person name="Berlin A.M."/>
            <person name="Chapman S.B."/>
            <person name="Dewar J."/>
            <person name="Goldberg J."/>
            <person name="Griggs A."/>
            <person name="Gujja S."/>
            <person name="Hansen M."/>
            <person name="Howarth C."/>
            <person name="Imamovic A."/>
            <person name="Larimer J."/>
            <person name="McCowan C."/>
            <person name="Murphy C."/>
            <person name="Pearson M."/>
            <person name="Priest M."/>
            <person name="Roberts A."/>
            <person name="Saif S."/>
            <person name="Shea T."/>
            <person name="Sykes S."/>
            <person name="Wortman J."/>
            <person name="Nusbaum C."/>
            <person name="Birren B."/>
        </authorList>
    </citation>
    <scope>NUCLEOTIDE SEQUENCE [LARGE SCALE GENOMIC DNA]</scope>
    <source>
        <strain evidence="2 3">CBS 10435</strain>
    </source>
</reference>
<feature type="region of interest" description="Disordered" evidence="1">
    <location>
        <begin position="1"/>
        <end position="197"/>
    </location>
</feature>
<feature type="compositionally biased region" description="Basic and acidic residues" evidence="1">
    <location>
        <begin position="161"/>
        <end position="176"/>
    </location>
</feature>
<evidence type="ECO:0000313" key="2">
    <source>
        <dbReference type="EMBL" id="OCF58733.1"/>
    </source>
</evidence>
<feature type="compositionally biased region" description="Low complexity" evidence="1">
    <location>
        <begin position="31"/>
        <end position="43"/>
    </location>
</feature>
<dbReference type="Proteomes" id="UP000092583">
    <property type="component" value="Unassembled WGS sequence"/>
</dbReference>
<sequence>MSQHSRNPSTTTAASSPPGSVREITAGPNMSSAFSDYSSSAASIQRDRPFSITSNDNRHHAHLQGYSPERPQQPPAYTPSSDRAVAVHSRAPSYEASQQEAATAAASNQPRNSFYGTPGRAITGLTSTATAAAEADQSSNDDASSEHIAEDLYSTYADATRLSDAHYEVRRRDATQQRRAHQSRTGGSTPLNNPPRL</sequence>
<gene>
    <name evidence="2" type="ORF">L486_03223</name>
</gene>
<feature type="compositionally biased region" description="Low complexity" evidence="1">
    <location>
        <begin position="8"/>
        <end position="18"/>
    </location>
</feature>
<keyword evidence="3" id="KW-1185">Reference proteome</keyword>
<feature type="compositionally biased region" description="Low complexity" evidence="1">
    <location>
        <begin position="95"/>
        <end position="107"/>
    </location>
</feature>
<feature type="compositionally biased region" description="Polar residues" evidence="1">
    <location>
        <begin position="124"/>
        <end position="142"/>
    </location>
</feature>
<organism evidence="2 3">
    <name type="scientific">Kwoniella mangroviensis CBS 10435</name>
    <dbReference type="NCBI Taxonomy" id="1331196"/>
    <lineage>
        <taxon>Eukaryota</taxon>
        <taxon>Fungi</taxon>
        <taxon>Dikarya</taxon>
        <taxon>Basidiomycota</taxon>
        <taxon>Agaricomycotina</taxon>
        <taxon>Tremellomycetes</taxon>
        <taxon>Tremellales</taxon>
        <taxon>Cryptococcaceae</taxon>
        <taxon>Kwoniella</taxon>
    </lineage>
</organism>
<evidence type="ECO:0000313" key="3">
    <source>
        <dbReference type="Proteomes" id="UP000092583"/>
    </source>
</evidence>
<evidence type="ECO:0000256" key="1">
    <source>
        <dbReference type="SAM" id="MobiDB-lite"/>
    </source>
</evidence>
<proteinExistence type="predicted"/>
<dbReference type="EMBL" id="KI669461">
    <property type="protein sequence ID" value="OCF58733.1"/>
    <property type="molecule type" value="Genomic_DNA"/>
</dbReference>
<reference evidence="3" key="2">
    <citation type="submission" date="2013-12" db="EMBL/GenBank/DDBJ databases">
        <title>Evolution of pathogenesis and genome organization in the Tremellales.</title>
        <authorList>
            <person name="Cuomo C."/>
            <person name="Litvintseva A."/>
            <person name="Heitman J."/>
            <person name="Chen Y."/>
            <person name="Sun S."/>
            <person name="Springer D."/>
            <person name="Dromer F."/>
            <person name="Young S."/>
            <person name="Zeng Q."/>
            <person name="Chapman S."/>
            <person name="Gujja S."/>
            <person name="Saif S."/>
            <person name="Birren B."/>
        </authorList>
    </citation>
    <scope>NUCLEOTIDE SEQUENCE [LARGE SCALE GENOMIC DNA]</scope>
    <source>
        <strain evidence="3">CBS 10435</strain>
    </source>
</reference>